<feature type="compositionally biased region" description="Basic and acidic residues" evidence="1">
    <location>
        <begin position="35"/>
        <end position="60"/>
    </location>
</feature>
<feature type="compositionally biased region" description="Basic residues" evidence="1">
    <location>
        <begin position="125"/>
        <end position="134"/>
    </location>
</feature>
<feature type="compositionally biased region" description="Basic residues" evidence="1">
    <location>
        <begin position="150"/>
        <end position="160"/>
    </location>
</feature>
<protein>
    <submittedName>
        <fullName evidence="4">Transcription initiation factor TFIID subunit 2</fullName>
    </submittedName>
</protein>
<proteinExistence type="predicted"/>
<accession>A0A183B3K0</accession>
<feature type="compositionally biased region" description="Acidic residues" evidence="1">
    <location>
        <begin position="245"/>
        <end position="254"/>
    </location>
</feature>
<evidence type="ECO:0000313" key="4">
    <source>
        <dbReference type="WBParaSite" id="ECPE_0001382501-mRNA-1"/>
    </source>
</evidence>
<evidence type="ECO:0000313" key="3">
    <source>
        <dbReference type="Proteomes" id="UP000272942"/>
    </source>
</evidence>
<feature type="region of interest" description="Disordered" evidence="1">
    <location>
        <begin position="214"/>
        <end position="286"/>
    </location>
</feature>
<keyword evidence="3" id="KW-1185">Reference proteome</keyword>
<organism evidence="4">
    <name type="scientific">Echinostoma caproni</name>
    <dbReference type="NCBI Taxonomy" id="27848"/>
    <lineage>
        <taxon>Eukaryota</taxon>
        <taxon>Metazoa</taxon>
        <taxon>Spiralia</taxon>
        <taxon>Lophotrochozoa</taxon>
        <taxon>Platyhelminthes</taxon>
        <taxon>Trematoda</taxon>
        <taxon>Digenea</taxon>
        <taxon>Plagiorchiida</taxon>
        <taxon>Echinostomata</taxon>
        <taxon>Echinostomatoidea</taxon>
        <taxon>Echinostomatidae</taxon>
        <taxon>Echinostoma</taxon>
    </lineage>
</organism>
<dbReference type="WBParaSite" id="ECPE_0001382501-mRNA-1">
    <property type="protein sequence ID" value="ECPE_0001382501-mRNA-1"/>
    <property type="gene ID" value="ECPE_0001382501"/>
</dbReference>
<reference evidence="2 3" key="2">
    <citation type="submission" date="2018-11" db="EMBL/GenBank/DDBJ databases">
        <authorList>
            <consortium name="Pathogen Informatics"/>
        </authorList>
    </citation>
    <scope>NUCLEOTIDE SEQUENCE [LARGE SCALE GENOMIC DNA]</scope>
    <source>
        <strain evidence="2 3">Egypt</strain>
    </source>
</reference>
<evidence type="ECO:0000256" key="1">
    <source>
        <dbReference type="SAM" id="MobiDB-lite"/>
    </source>
</evidence>
<feature type="compositionally biased region" description="Basic and acidic residues" evidence="1">
    <location>
        <begin position="67"/>
        <end position="98"/>
    </location>
</feature>
<dbReference type="AlphaFoldDB" id="A0A183B3K0"/>
<name>A0A183B3K0_9TREM</name>
<evidence type="ECO:0000313" key="2">
    <source>
        <dbReference type="EMBL" id="VDP91057.1"/>
    </source>
</evidence>
<feature type="region of interest" description="Disordered" evidence="1">
    <location>
        <begin position="1"/>
        <end position="200"/>
    </location>
</feature>
<dbReference type="EMBL" id="UZAN01055957">
    <property type="protein sequence ID" value="VDP91057.1"/>
    <property type="molecule type" value="Genomic_DNA"/>
</dbReference>
<feature type="compositionally biased region" description="Basic and acidic residues" evidence="1">
    <location>
        <begin position="274"/>
        <end position="286"/>
    </location>
</feature>
<sequence>MPPKRNARNKVDDDDVEVASKSETKRMNESQKPGKGKEKRQGKSAQPKEAEDDVPKTESKSKKKDKKKIDEAFHENPEESKENSKKEKNKEKQREPDAMNKLPVIIQTDDEKQLSDEVDEEFYAKKRKAGRGKKKGSEQTEEVVNVQPTSKKKRGKGNKKHIGDFDSDDEEKTVLSQLNALNIEDGDDLESVPSGGASRFSKFQGLSLDVEELPLNDSVDAESNKDSPGAVPSVELHQVHKTEADTPESAEDQTEPAAQESLTTTDMAPEMEDRDNKTDDVGTSKHDIATVKISRKELKKIKKQEEFDKLIEAAKKKITENSGTLDNFALSQVRFKEH</sequence>
<reference evidence="4" key="1">
    <citation type="submission" date="2016-06" db="UniProtKB">
        <authorList>
            <consortium name="WormBaseParasite"/>
        </authorList>
    </citation>
    <scope>IDENTIFICATION</scope>
</reference>
<feature type="compositionally biased region" description="Basic and acidic residues" evidence="1">
    <location>
        <begin position="18"/>
        <end position="29"/>
    </location>
</feature>
<gene>
    <name evidence="2" type="ORF">ECPE_LOCUS13785</name>
</gene>
<dbReference type="Proteomes" id="UP000272942">
    <property type="component" value="Unassembled WGS sequence"/>
</dbReference>